<comment type="caution">
    <text evidence="4">The sequence shown here is derived from an EMBL/GenBank/DDBJ whole genome shotgun (WGS) entry which is preliminary data.</text>
</comment>
<feature type="domain" description="Photosynthesis system II assembly factor Ycf48/Hcf136-like" evidence="3">
    <location>
        <begin position="145"/>
        <end position="268"/>
    </location>
</feature>
<accession>A0A917Z9I0</accession>
<dbReference type="SUPFAM" id="SSF50939">
    <property type="entry name" value="Sialidases"/>
    <property type="match status" value="1"/>
</dbReference>
<dbReference type="PANTHER" id="PTHR47199:SF2">
    <property type="entry name" value="PHOTOSYSTEM II STABILITY_ASSEMBLY FACTOR HCF136, CHLOROPLASTIC"/>
    <property type="match status" value="1"/>
</dbReference>
<dbReference type="InterPro" id="IPR015943">
    <property type="entry name" value="WD40/YVTN_repeat-like_dom_sf"/>
</dbReference>
<name>A0A917Z9I0_9GAMM</name>
<dbReference type="Pfam" id="PF14870">
    <property type="entry name" value="PSII_BNR"/>
    <property type="match status" value="2"/>
</dbReference>
<keyword evidence="5" id="KW-1185">Reference proteome</keyword>
<reference evidence="4 5" key="1">
    <citation type="journal article" date="2014" name="Int. J. Syst. Evol. Microbiol.">
        <title>Complete genome sequence of Corynebacterium casei LMG S-19264T (=DSM 44701T), isolated from a smear-ripened cheese.</title>
        <authorList>
            <consortium name="US DOE Joint Genome Institute (JGI-PGF)"/>
            <person name="Walter F."/>
            <person name="Albersmeier A."/>
            <person name="Kalinowski J."/>
            <person name="Ruckert C."/>
        </authorList>
    </citation>
    <scope>NUCLEOTIDE SEQUENCE [LARGE SCALE GENOMIC DNA]</scope>
    <source>
        <strain evidence="4 5">CGMCC 1.7286</strain>
    </source>
</reference>
<feature type="domain" description="Photosynthesis system II assembly factor Ycf48/Hcf136-like" evidence="3">
    <location>
        <begin position="38"/>
        <end position="82"/>
    </location>
</feature>
<keyword evidence="2" id="KW-0604">Photosystem II</keyword>
<evidence type="ECO:0000259" key="3">
    <source>
        <dbReference type="Pfam" id="PF14870"/>
    </source>
</evidence>
<sequence length="341" mass="37225">MSPLAAHSLLLDIERVDGKLIAVGERGHIVTSTDEGGSWQQAPVPVRVTLTNTFFVDDSYGWTVGHDGVVLKTEDGGKSWRKLLDGNVANQIMLEHAQARLADFEETYDAAPEEQREEMEGELESRTYMADDAQAFTNEGPSRPFLDLWFKDRNEGIVVGAFGLILHTTDGGETWQAWFDRMENPTLFHLNAIKQIGDELYITAEAGTLFRSSDWGQSWEILDSPYDGSFFGITGNDQGRIIAYGLRGHAFQSEDWGDTWDTIDTGVDASFFSGTMLDDGSVVLVGAGGISLHLDADGNVIGTSRDSSRLPLSKVLESEDKGLLIAGPHGVHAVAVSEGKK</sequence>
<dbReference type="InterPro" id="IPR036278">
    <property type="entry name" value="Sialidase_sf"/>
</dbReference>
<evidence type="ECO:0000256" key="2">
    <source>
        <dbReference type="ARBA" id="ARBA00023276"/>
    </source>
</evidence>
<dbReference type="Gene3D" id="2.130.10.10">
    <property type="entry name" value="YVTN repeat-like/Quinoprotein amine dehydrogenase"/>
    <property type="match status" value="2"/>
</dbReference>
<dbReference type="GO" id="GO:0015979">
    <property type="term" value="P:photosynthesis"/>
    <property type="evidence" value="ECO:0007669"/>
    <property type="project" value="UniProtKB-KW"/>
</dbReference>
<protein>
    <recommendedName>
        <fullName evidence="3">Photosynthesis system II assembly factor Ycf48/Hcf136-like domain-containing protein</fullName>
    </recommendedName>
</protein>
<proteinExistence type="predicted"/>
<dbReference type="EMBL" id="BMLT01000003">
    <property type="protein sequence ID" value="GGO78915.1"/>
    <property type="molecule type" value="Genomic_DNA"/>
</dbReference>
<dbReference type="InterPro" id="IPR028203">
    <property type="entry name" value="PSII_CF48-like_dom"/>
</dbReference>
<evidence type="ECO:0000313" key="4">
    <source>
        <dbReference type="EMBL" id="GGO78915.1"/>
    </source>
</evidence>
<dbReference type="PANTHER" id="PTHR47199">
    <property type="entry name" value="PHOTOSYSTEM II STABILITY/ASSEMBLY FACTOR HCF136, CHLOROPLASTIC"/>
    <property type="match status" value="1"/>
</dbReference>
<gene>
    <name evidence="4" type="ORF">GCM10011348_11920</name>
</gene>
<keyword evidence="1" id="KW-0602">Photosynthesis</keyword>
<dbReference type="Proteomes" id="UP000599578">
    <property type="component" value="Unassembled WGS sequence"/>
</dbReference>
<evidence type="ECO:0000256" key="1">
    <source>
        <dbReference type="ARBA" id="ARBA00022531"/>
    </source>
</evidence>
<dbReference type="GO" id="GO:0009523">
    <property type="term" value="C:photosystem II"/>
    <property type="evidence" value="ECO:0007669"/>
    <property type="project" value="UniProtKB-KW"/>
</dbReference>
<dbReference type="AlphaFoldDB" id="A0A917Z9I0"/>
<organism evidence="4 5">
    <name type="scientific">Marinobacterium nitratireducens</name>
    <dbReference type="NCBI Taxonomy" id="518897"/>
    <lineage>
        <taxon>Bacteria</taxon>
        <taxon>Pseudomonadati</taxon>
        <taxon>Pseudomonadota</taxon>
        <taxon>Gammaproteobacteria</taxon>
        <taxon>Oceanospirillales</taxon>
        <taxon>Oceanospirillaceae</taxon>
        <taxon>Marinobacterium</taxon>
    </lineage>
</organism>
<evidence type="ECO:0000313" key="5">
    <source>
        <dbReference type="Proteomes" id="UP000599578"/>
    </source>
</evidence>